<dbReference type="InterPro" id="IPR011254">
    <property type="entry name" value="Prismane-like_sf"/>
</dbReference>
<dbReference type="GO" id="GO:0051536">
    <property type="term" value="F:iron-sulfur cluster binding"/>
    <property type="evidence" value="ECO:0007669"/>
    <property type="project" value="UniProtKB-KW"/>
</dbReference>
<dbReference type="EMBL" id="QUTF01001031">
    <property type="protein sequence ID" value="RHZ42432.1"/>
    <property type="molecule type" value="Genomic_DNA"/>
</dbReference>
<accession>A0A3R6YBS5</accession>
<dbReference type="PANTHER" id="PTHR30109:SF0">
    <property type="entry name" value="HYDROXYLAMINE REDUCTASE"/>
    <property type="match status" value="1"/>
</dbReference>
<name>A0A3R6YBS5_APHAT</name>
<evidence type="ECO:0000313" key="4">
    <source>
        <dbReference type="EMBL" id="RHZ42432.1"/>
    </source>
</evidence>
<protein>
    <submittedName>
        <fullName evidence="4">Uncharacterized protein</fullName>
    </submittedName>
</protein>
<dbReference type="Proteomes" id="UP000286510">
    <property type="component" value="Unassembled WGS sequence"/>
</dbReference>
<dbReference type="PANTHER" id="PTHR30109">
    <property type="entry name" value="HYDROXYLAMINE REDUCTASE"/>
    <property type="match status" value="1"/>
</dbReference>
<reference evidence="4 5" key="1">
    <citation type="submission" date="2018-08" db="EMBL/GenBank/DDBJ databases">
        <title>Aphanomyces genome sequencing and annotation.</title>
        <authorList>
            <person name="Minardi D."/>
            <person name="Oidtmann B."/>
            <person name="Van Der Giezen M."/>
            <person name="Studholme D.J."/>
        </authorList>
    </citation>
    <scope>NUCLEOTIDE SEQUENCE [LARGE SCALE GENOMIC DNA]</scope>
    <source>
        <strain evidence="4 5">FDL457</strain>
    </source>
</reference>
<dbReference type="GO" id="GO:0042542">
    <property type="term" value="P:response to hydrogen peroxide"/>
    <property type="evidence" value="ECO:0007669"/>
    <property type="project" value="TreeGrafter"/>
</dbReference>
<gene>
    <name evidence="4" type="ORF">DYB26_015571</name>
</gene>
<dbReference type="GO" id="GO:0050418">
    <property type="term" value="F:hydroxylamine reductase activity"/>
    <property type="evidence" value="ECO:0007669"/>
    <property type="project" value="TreeGrafter"/>
</dbReference>
<keyword evidence="2" id="KW-0408">Iron</keyword>
<dbReference type="Gene3D" id="3.40.50.2030">
    <property type="match status" value="1"/>
</dbReference>
<dbReference type="AlphaFoldDB" id="A0A3R6YBS5"/>
<evidence type="ECO:0000313" key="5">
    <source>
        <dbReference type="Proteomes" id="UP000286510"/>
    </source>
</evidence>
<dbReference type="InterPro" id="IPR016099">
    <property type="entry name" value="Prismane-like_a/b-sand"/>
</dbReference>
<proteinExistence type="predicted"/>
<dbReference type="GO" id="GO:0004601">
    <property type="term" value="F:peroxidase activity"/>
    <property type="evidence" value="ECO:0007669"/>
    <property type="project" value="TreeGrafter"/>
</dbReference>
<feature type="non-terminal residue" evidence="4">
    <location>
        <position position="92"/>
    </location>
</feature>
<evidence type="ECO:0000256" key="2">
    <source>
        <dbReference type="ARBA" id="ARBA00023004"/>
    </source>
</evidence>
<dbReference type="SUPFAM" id="SSF56821">
    <property type="entry name" value="Prismane protein-like"/>
    <property type="match status" value="1"/>
</dbReference>
<dbReference type="Pfam" id="PF03063">
    <property type="entry name" value="Prismane"/>
    <property type="match status" value="1"/>
</dbReference>
<comment type="caution">
    <text evidence="4">The sequence shown here is derived from an EMBL/GenBank/DDBJ whole genome shotgun (WGS) entry which is preliminary data.</text>
</comment>
<organism evidence="4 5">
    <name type="scientific">Aphanomyces astaci</name>
    <name type="common">Crayfish plague agent</name>
    <dbReference type="NCBI Taxonomy" id="112090"/>
    <lineage>
        <taxon>Eukaryota</taxon>
        <taxon>Sar</taxon>
        <taxon>Stramenopiles</taxon>
        <taxon>Oomycota</taxon>
        <taxon>Saprolegniomycetes</taxon>
        <taxon>Saprolegniales</taxon>
        <taxon>Verrucalvaceae</taxon>
        <taxon>Aphanomyces</taxon>
    </lineage>
</organism>
<dbReference type="GO" id="GO:0046872">
    <property type="term" value="F:metal ion binding"/>
    <property type="evidence" value="ECO:0007669"/>
    <property type="project" value="UniProtKB-KW"/>
</dbReference>
<sequence>MALTDGHISRFHVIGGCDGYEGERSYYTDLTKALPDTSVVLTVGCYKFRINHLHMGTIGGERSYYTDLTKACRRRRAKLLHGLDQGVAGHEC</sequence>
<dbReference type="InterPro" id="IPR004137">
    <property type="entry name" value="HCP/CODH"/>
</dbReference>
<keyword evidence="1" id="KW-0479">Metal-binding</keyword>
<evidence type="ECO:0000256" key="3">
    <source>
        <dbReference type="ARBA" id="ARBA00023014"/>
    </source>
</evidence>
<keyword evidence="3" id="KW-0411">Iron-sulfur</keyword>
<evidence type="ECO:0000256" key="1">
    <source>
        <dbReference type="ARBA" id="ARBA00022723"/>
    </source>
</evidence>